<proteinExistence type="predicted"/>
<keyword evidence="3" id="KW-1185">Reference proteome</keyword>
<protein>
    <submittedName>
        <fullName evidence="2">Uncharacterized protein</fullName>
    </submittedName>
</protein>
<sequence>MERSTIFETGARFDEHQTRIDDAKARLMEAQLAKERDSTASTSSGLGSEGSLLAPAYYEETYDPNNPSADWSGFVPKPRGRHHFQETQNAMKVQFQPDNGFIMPAADAQTSDFKRPGKKVLRAEFSDQNSHPNYGRGSQMRSTPNLLGGPVPLTGKYAYNRFETEARSANSVLETGVGGTGIDQLTDKGRGMYVRGKKDVEAMYEQDMRMGGYDARVGEYVRQTQNPYEIVKNGGMPLGVNDDPLNDGGGGAGGRGEESLIGFRHHNGGHMKSMTAGLGAEVARSLRRPEKKTGINSAPFATDGNLPTDPYMGPNGRSKDMFMENYKNGGAIIGFTGNRRR</sequence>
<evidence type="ECO:0000313" key="3">
    <source>
        <dbReference type="Proteomes" id="UP001165065"/>
    </source>
</evidence>
<reference evidence="3" key="1">
    <citation type="journal article" date="2023" name="Commun. Biol.">
        <title>Genome analysis of Parmales, the sister group of diatoms, reveals the evolutionary specialization of diatoms from phago-mixotrophs to photoautotrophs.</title>
        <authorList>
            <person name="Ban H."/>
            <person name="Sato S."/>
            <person name="Yoshikawa S."/>
            <person name="Yamada K."/>
            <person name="Nakamura Y."/>
            <person name="Ichinomiya M."/>
            <person name="Sato N."/>
            <person name="Blanc-Mathieu R."/>
            <person name="Endo H."/>
            <person name="Kuwata A."/>
            <person name="Ogata H."/>
        </authorList>
    </citation>
    <scope>NUCLEOTIDE SEQUENCE [LARGE SCALE GENOMIC DNA]</scope>
</reference>
<organism evidence="2 3">
    <name type="scientific">Triparma columacea</name>
    <dbReference type="NCBI Taxonomy" id="722753"/>
    <lineage>
        <taxon>Eukaryota</taxon>
        <taxon>Sar</taxon>
        <taxon>Stramenopiles</taxon>
        <taxon>Ochrophyta</taxon>
        <taxon>Bolidophyceae</taxon>
        <taxon>Parmales</taxon>
        <taxon>Triparmaceae</taxon>
        <taxon>Triparma</taxon>
    </lineage>
</organism>
<accession>A0A9W7LB48</accession>
<name>A0A9W7LB48_9STRA</name>
<gene>
    <name evidence="2" type="ORF">TrCOL_g2459</name>
</gene>
<feature type="region of interest" description="Disordered" evidence="1">
    <location>
        <begin position="126"/>
        <end position="149"/>
    </location>
</feature>
<dbReference type="AlphaFoldDB" id="A0A9W7LB48"/>
<comment type="caution">
    <text evidence="2">The sequence shown here is derived from an EMBL/GenBank/DDBJ whole genome shotgun (WGS) entry which is preliminary data.</text>
</comment>
<dbReference type="OrthoDB" id="190125at2759"/>
<evidence type="ECO:0000256" key="1">
    <source>
        <dbReference type="SAM" id="MobiDB-lite"/>
    </source>
</evidence>
<dbReference type="Proteomes" id="UP001165065">
    <property type="component" value="Unassembled WGS sequence"/>
</dbReference>
<dbReference type="EMBL" id="BRYA01000187">
    <property type="protein sequence ID" value="GMI43083.1"/>
    <property type="molecule type" value="Genomic_DNA"/>
</dbReference>
<evidence type="ECO:0000313" key="2">
    <source>
        <dbReference type="EMBL" id="GMI43083.1"/>
    </source>
</evidence>